<evidence type="ECO:0000313" key="8">
    <source>
        <dbReference type="EMBL" id="GAA0899399.1"/>
    </source>
</evidence>
<proteinExistence type="predicted"/>
<dbReference type="InterPro" id="IPR036259">
    <property type="entry name" value="MFS_trans_sf"/>
</dbReference>
<name>A0ABP3YS11_9PSEU</name>
<feature type="transmembrane region" description="Helical" evidence="6">
    <location>
        <begin position="112"/>
        <end position="139"/>
    </location>
</feature>
<dbReference type="InterPro" id="IPR011701">
    <property type="entry name" value="MFS"/>
</dbReference>
<feature type="transmembrane region" description="Helical" evidence="6">
    <location>
        <begin position="341"/>
        <end position="368"/>
    </location>
</feature>
<dbReference type="PANTHER" id="PTHR43385:SF1">
    <property type="entry name" value="RIBOFLAVIN TRANSPORTER RIBJ"/>
    <property type="match status" value="1"/>
</dbReference>
<evidence type="ECO:0000313" key="9">
    <source>
        <dbReference type="Proteomes" id="UP001499967"/>
    </source>
</evidence>
<evidence type="ECO:0000256" key="5">
    <source>
        <dbReference type="ARBA" id="ARBA00023136"/>
    </source>
</evidence>
<dbReference type="PROSITE" id="PS50850">
    <property type="entry name" value="MFS"/>
    <property type="match status" value="1"/>
</dbReference>
<dbReference type="InterPro" id="IPR020846">
    <property type="entry name" value="MFS_dom"/>
</dbReference>
<keyword evidence="3 6" id="KW-0812">Transmembrane</keyword>
<gene>
    <name evidence="8" type="ORF">GCM10009559_63830</name>
</gene>
<dbReference type="Proteomes" id="UP001499967">
    <property type="component" value="Unassembled WGS sequence"/>
</dbReference>
<feature type="transmembrane region" description="Helical" evidence="6">
    <location>
        <begin position="308"/>
        <end position="329"/>
    </location>
</feature>
<comment type="caution">
    <text evidence="8">The sequence shown here is derived from an EMBL/GenBank/DDBJ whole genome shotgun (WGS) entry which is preliminary data.</text>
</comment>
<dbReference type="Pfam" id="PF07690">
    <property type="entry name" value="MFS_1"/>
    <property type="match status" value="1"/>
</dbReference>
<keyword evidence="2" id="KW-0813">Transport</keyword>
<dbReference type="SUPFAM" id="SSF103473">
    <property type="entry name" value="MFS general substrate transporter"/>
    <property type="match status" value="1"/>
</dbReference>
<sequence length="402" mass="41393">MTPAPRPARTVIGMRPYRWWMVAALAVTATAGYGVLTYAFAVLLVPMQESLGADRTVVTGAQTVSLLAAAVAAVPAGRWLDRWGGRALMVGCSVLATLMLFGWSQVTSVAALYAVSFGLGVASAGVLYEAAFAVVVTWFHDARRGTAMLAITIVGGFASTIFMPLTAVLVEAYGWRQALVVLAVVYGGLTVPLHLLVRRPRDLVPQRREARQNTASAVRDPGYWLLNAIFVAQGIGIFVIGVHLVAYLRELGHAPTVAANVAGLLGVMSVTGRVVTAVAARRYGIAVVAVVFVLQAAGLALLPVVGHGLGAAIACVLVVGLGFGVSTIARPALLADRYGVAGFATLAGLMAAVLTVTKALAPLAAAWVRTAAGSYTPVMAISAACGLLGAAGLLALRPARAS</sequence>
<keyword evidence="9" id="KW-1185">Reference proteome</keyword>
<feature type="transmembrane region" description="Helical" evidence="6">
    <location>
        <begin position="20"/>
        <end position="45"/>
    </location>
</feature>
<evidence type="ECO:0000256" key="6">
    <source>
        <dbReference type="SAM" id="Phobius"/>
    </source>
</evidence>
<accession>A0ABP3YS11</accession>
<dbReference type="InterPro" id="IPR052983">
    <property type="entry name" value="MFS_Riboflavin_Transporter"/>
</dbReference>
<evidence type="ECO:0000256" key="3">
    <source>
        <dbReference type="ARBA" id="ARBA00022692"/>
    </source>
</evidence>
<evidence type="ECO:0000256" key="2">
    <source>
        <dbReference type="ARBA" id="ARBA00022448"/>
    </source>
</evidence>
<feature type="transmembrane region" description="Helical" evidence="6">
    <location>
        <begin position="283"/>
        <end position="302"/>
    </location>
</feature>
<keyword evidence="5 6" id="KW-0472">Membrane</keyword>
<feature type="domain" description="Major facilitator superfamily (MFS) profile" evidence="7">
    <location>
        <begin position="20"/>
        <end position="401"/>
    </location>
</feature>
<comment type="subcellular location">
    <subcellularLocation>
        <location evidence="1">Cell membrane</location>
        <topology evidence="1">Multi-pass membrane protein</topology>
    </subcellularLocation>
</comment>
<feature type="transmembrane region" description="Helical" evidence="6">
    <location>
        <begin position="257"/>
        <end position="276"/>
    </location>
</feature>
<feature type="transmembrane region" description="Helical" evidence="6">
    <location>
        <begin position="374"/>
        <end position="396"/>
    </location>
</feature>
<dbReference type="Gene3D" id="1.20.1250.20">
    <property type="entry name" value="MFS general substrate transporter like domains"/>
    <property type="match status" value="1"/>
</dbReference>
<keyword evidence="4 6" id="KW-1133">Transmembrane helix</keyword>
<feature type="transmembrane region" description="Helical" evidence="6">
    <location>
        <begin position="87"/>
        <end position="106"/>
    </location>
</feature>
<evidence type="ECO:0000256" key="1">
    <source>
        <dbReference type="ARBA" id="ARBA00004651"/>
    </source>
</evidence>
<feature type="transmembrane region" description="Helical" evidence="6">
    <location>
        <begin position="223"/>
        <end position="245"/>
    </location>
</feature>
<organism evidence="8 9">
    <name type="scientific">Pseudonocardia zijingensis</name>
    <dbReference type="NCBI Taxonomy" id="153376"/>
    <lineage>
        <taxon>Bacteria</taxon>
        <taxon>Bacillati</taxon>
        <taxon>Actinomycetota</taxon>
        <taxon>Actinomycetes</taxon>
        <taxon>Pseudonocardiales</taxon>
        <taxon>Pseudonocardiaceae</taxon>
        <taxon>Pseudonocardia</taxon>
    </lineage>
</organism>
<protein>
    <submittedName>
        <fullName evidence="8">MFS transporter</fullName>
    </submittedName>
</protein>
<feature type="transmembrane region" description="Helical" evidence="6">
    <location>
        <begin position="146"/>
        <end position="169"/>
    </location>
</feature>
<dbReference type="PANTHER" id="PTHR43385">
    <property type="entry name" value="RIBOFLAVIN TRANSPORTER RIBJ"/>
    <property type="match status" value="1"/>
</dbReference>
<feature type="transmembrane region" description="Helical" evidence="6">
    <location>
        <begin position="175"/>
        <end position="197"/>
    </location>
</feature>
<evidence type="ECO:0000256" key="4">
    <source>
        <dbReference type="ARBA" id="ARBA00022989"/>
    </source>
</evidence>
<dbReference type="EMBL" id="BAAAHP010000207">
    <property type="protein sequence ID" value="GAA0899399.1"/>
    <property type="molecule type" value="Genomic_DNA"/>
</dbReference>
<reference evidence="9" key="1">
    <citation type="journal article" date="2019" name="Int. J. Syst. Evol. Microbiol.">
        <title>The Global Catalogue of Microorganisms (GCM) 10K type strain sequencing project: providing services to taxonomists for standard genome sequencing and annotation.</title>
        <authorList>
            <consortium name="The Broad Institute Genomics Platform"/>
            <consortium name="The Broad Institute Genome Sequencing Center for Infectious Disease"/>
            <person name="Wu L."/>
            <person name="Ma J."/>
        </authorList>
    </citation>
    <scope>NUCLEOTIDE SEQUENCE [LARGE SCALE GENOMIC DNA]</scope>
    <source>
        <strain evidence="9">JCM 11117</strain>
    </source>
</reference>
<feature type="transmembrane region" description="Helical" evidence="6">
    <location>
        <begin position="57"/>
        <end position="75"/>
    </location>
</feature>
<evidence type="ECO:0000259" key="7">
    <source>
        <dbReference type="PROSITE" id="PS50850"/>
    </source>
</evidence>